<protein>
    <recommendedName>
        <fullName evidence="4">DUF4179 domain-containing protein</fullName>
    </recommendedName>
</protein>
<keyword evidence="1" id="KW-0812">Transmembrane</keyword>
<evidence type="ECO:0000256" key="1">
    <source>
        <dbReference type="SAM" id="Phobius"/>
    </source>
</evidence>
<dbReference type="EMBL" id="JBBMFC010000015">
    <property type="protein sequence ID" value="MEQ2579112.1"/>
    <property type="molecule type" value="Genomic_DNA"/>
</dbReference>
<sequence length="412" mass="45826">MTRKDISDGVGNISTRHIQEAASYMAAEKKVSFFKKPFGRSMIAAVLALCILAGGIRIFSPFGGMVVTAYAHGTDEEITQAGAVINTGTISDSGEMTGHPLMFYLSGKDISTVRFSCKNQQINFMDWTEKRDEFGLAQNFTVSYGEDESEYYYLLIDWVPNATIRELTDNEDSTIAALPEEMRNDIIVMEITFENGKTTTKAITISLLDDGRFFASFDDYQISEEDTFINRPDSEAIGAAPVIEDNYKEADPNEPEQIVIPNSITFTGTIIDNVIESLVPIILVDVEENSGLSYDKVLFELTEEQKDWELKIGTRVQIVCSDIFQESTPPIGNLISITEAAPNDELKIADEAARAYYENTVFEVVSLELKSQTENEISFSVCVSKGGIVQEPDRTIILQLVNNSWEVVNEGY</sequence>
<name>A0ABV1I1Q1_9FIRM</name>
<organism evidence="2 3">
    <name type="scientific">Hominiventricola aquisgranensis</name>
    <dbReference type="NCBI Taxonomy" id="3133164"/>
    <lineage>
        <taxon>Bacteria</taxon>
        <taxon>Bacillati</taxon>
        <taxon>Bacillota</taxon>
        <taxon>Clostridia</taxon>
        <taxon>Lachnospirales</taxon>
        <taxon>Lachnospiraceae</taxon>
        <taxon>Hominiventricola</taxon>
    </lineage>
</organism>
<evidence type="ECO:0000313" key="2">
    <source>
        <dbReference type="EMBL" id="MEQ2579112.1"/>
    </source>
</evidence>
<accession>A0ABV1I1Q1</accession>
<gene>
    <name evidence="2" type="ORF">WMO62_09750</name>
</gene>
<feature type="transmembrane region" description="Helical" evidence="1">
    <location>
        <begin position="38"/>
        <end position="59"/>
    </location>
</feature>
<keyword evidence="1" id="KW-0472">Membrane</keyword>
<proteinExistence type="predicted"/>
<dbReference type="RefSeq" id="WP_349144534.1">
    <property type="nucleotide sequence ID" value="NZ_JBBMFC010000015.1"/>
</dbReference>
<dbReference type="Proteomes" id="UP001470288">
    <property type="component" value="Unassembled WGS sequence"/>
</dbReference>
<keyword evidence="3" id="KW-1185">Reference proteome</keyword>
<evidence type="ECO:0000313" key="3">
    <source>
        <dbReference type="Proteomes" id="UP001470288"/>
    </source>
</evidence>
<keyword evidence="1" id="KW-1133">Transmembrane helix</keyword>
<comment type="caution">
    <text evidence="2">The sequence shown here is derived from an EMBL/GenBank/DDBJ whole genome shotgun (WGS) entry which is preliminary data.</text>
</comment>
<evidence type="ECO:0008006" key="4">
    <source>
        <dbReference type="Google" id="ProtNLM"/>
    </source>
</evidence>
<reference evidence="2 3" key="1">
    <citation type="submission" date="2024-03" db="EMBL/GenBank/DDBJ databases">
        <title>Human intestinal bacterial collection.</title>
        <authorList>
            <person name="Pauvert C."/>
            <person name="Hitch T.C.A."/>
            <person name="Clavel T."/>
        </authorList>
    </citation>
    <scope>NUCLEOTIDE SEQUENCE [LARGE SCALE GENOMIC DNA]</scope>
    <source>
        <strain evidence="2 3">CLA-AA-H78B</strain>
    </source>
</reference>